<name>A0A9W7LPF3_HIBTR</name>
<evidence type="ECO:0000313" key="2">
    <source>
        <dbReference type="Proteomes" id="UP001165190"/>
    </source>
</evidence>
<protein>
    <submittedName>
        <fullName evidence="1">Uncharacterized protein</fullName>
    </submittedName>
</protein>
<sequence length="91" mass="9823">MAALINGVGGVGFGCQTCCSELPKTSLPPSRSSCFRVRMTLSADDKQTSYTLRKSQEAFNAAMVILNSFPSLPTCGLFESCQVKAEYLDFV</sequence>
<proteinExistence type="predicted"/>
<reference evidence="1" key="1">
    <citation type="submission" date="2023-05" db="EMBL/GenBank/DDBJ databases">
        <title>Genome and transcriptome analyses reveal genes involved in the formation of fine ridges on petal epidermal cells in Hibiscus trionum.</title>
        <authorList>
            <person name="Koshimizu S."/>
            <person name="Masuda S."/>
            <person name="Ishii T."/>
            <person name="Shirasu K."/>
            <person name="Hoshino A."/>
            <person name="Arita M."/>
        </authorList>
    </citation>
    <scope>NUCLEOTIDE SEQUENCE</scope>
    <source>
        <strain evidence="1">Hamamatsu line</strain>
    </source>
</reference>
<accession>A0A9W7LPF3</accession>
<evidence type="ECO:0000313" key="1">
    <source>
        <dbReference type="EMBL" id="GMI71988.1"/>
    </source>
</evidence>
<gene>
    <name evidence="1" type="ORF">HRI_000868100</name>
</gene>
<organism evidence="1 2">
    <name type="scientific">Hibiscus trionum</name>
    <name type="common">Flower of an hour</name>
    <dbReference type="NCBI Taxonomy" id="183268"/>
    <lineage>
        <taxon>Eukaryota</taxon>
        <taxon>Viridiplantae</taxon>
        <taxon>Streptophyta</taxon>
        <taxon>Embryophyta</taxon>
        <taxon>Tracheophyta</taxon>
        <taxon>Spermatophyta</taxon>
        <taxon>Magnoliopsida</taxon>
        <taxon>eudicotyledons</taxon>
        <taxon>Gunneridae</taxon>
        <taxon>Pentapetalae</taxon>
        <taxon>rosids</taxon>
        <taxon>malvids</taxon>
        <taxon>Malvales</taxon>
        <taxon>Malvaceae</taxon>
        <taxon>Malvoideae</taxon>
        <taxon>Hibiscus</taxon>
    </lineage>
</organism>
<dbReference type="EMBL" id="BSYR01000010">
    <property type="protein sequence ID" value="GMI71988.1"/>
    <property type="molecule type" value="Genomic_DNA"/>
</dbReference>
<comment type="caution">
    <text evidence="1">The sequence shown here is derived from an EMBL/GenBank/DDBJ whole genome shotgun (WGS) entry which is preliminary data.</text>
</comment>
<dbReference type="AlphaFoldDB" id="A0A9W7LPF3"/>
<dbReference type="Proteomes" id="UP001165190">
    <property type="component" value="Unassembled WGS sequence"/>
</dbReference>
<keyword evidence="2" id="KW-1185">Reference proteome</keyword>